<keyword evidence="3" id="KW-0804">Transcription</keyword>
<keyword evidence="2" id="KW-0238">DNA-binding</keyword>
<dbReference type="GO" id="GO:0045892">
    <property type="term" value="P:negative regulation of DNA-templated transcription"/>
    <property type="evidence" value="ECO:0007669"/>
    <property type="project" value="TreeGrafter"/>
</dbReference>
<dbReference type="CDD" id="cd07377">
    <property type="entry name" value="WHTH_GntR"/>
    <property type="match status" value="2"/>
</dbReference>
<dbReference type="GO" id="GO:0003677">
    <property type="term" value="F:DNA binding"/>
    <property type="evidence" value="ECO:0007669"/>
    <property type="project" value="UniProtKB-KW"/>
</dbReference>
<sequence length="149" mass="16902">MGEYITGGRVFPQIADRLRTRIVAGDYAAGSVMPSEAALCKEFHVARNTLRRALAVLEDERLIITVPAKGRVVVERDRLPHEPYRYRLILGELRKMIEDGISPPGSRLPSESALQRRYETSRNTVRRAYAELEQAGLITTRHGKGRYVR</sequence>
<dbReference type="PANTHER" id="PTHR44846">
    <property type="entry name" value="MANNOSYL-D-GLYCERATE TRANSPORT/METABOLISM SYSTEM REPRESSOR MNGR-RELATED"/>
    <property type="match status" value="1"/>
</dbReference>
<dbReference type="GO" id="GO:0003700">
    <property type="term" value="F:DNA-binding transcription factor activity"/>
    <property type="evidence" value="ECO:0007669"/>
    <property type="project" value="InterPro"/>
</dbReference>
<dbReference type="PROSITE" id="PS50949">
    <property type="entry name" value="HTH_GNTR"/>
    <property type="match status" value="2"/>
</dbReference>
<dbReference type="RefSeq" id="WP_239129968.1">
    <property type="nucleotide sequence ID" value="NZ_BOOW01000038.1"/>
</dbReference>
<feature type="domain" description="HTH gntR-type" evidence="4">
    <location>
        <begin position="8"/>
        <end position="76"/>
    </location>
</feature>
<dbReference type="AlphaFoldDB" id="A0A919RLG8"/>
<evidence type="ECO:0000313" key="6">
    <source>
        <dbReference type="Proteomes" id="UP000606172"/>
    </source>
</evidence>
<evidence type="ECO:0000256" key="1">
    <source>
        <dbReference type="ARBA" id="ARBA00023015"/>
    </source>
</evidence>
<dbReference type="Proteomes" id="UP000606172">
    <property type="component" value="Unassembled WGS sequence"/>
</dbReference>
<dbReference type="SUPFAM" id="SSF46785">
    <property type="entry name" value="Winged helix' DNA-binding domain"/>
    <property type="match status" value="2"/>
</dbReference>
<dbReference type="PRINTS" id="PR00035">
    <property type="entry name" value="HTHGNTR"/>
</dbReference>
<gene>
    <name evidence="5" type="ORF">Ssi02_59990</name>
</gene>
<dbReference type="EMBL" id="BOOW01000038">
    <property type="protein sequence ID" value="GII95768.1"/>
    <property type="molecule type" value="Genomic_DNA"/>
</dbReference>
<evidence type="ECO:0000256" key="3">
    <source>
        <dbReference type="ARBA" id="ARBA00023163"/>
    </source>
</evidence>
<keyword evidence="1" id="KW-0805">Transcription regulation</keyword>
<dbReference type="Gene3D" id="1.10.10.10">
    <property type="entry name" value="Winged helix-like DNA-binding domain superfamily/Winged helix DNA-binding domain"/>
    <property type="match status" value="2"/>
</dbReference>
<dbReference type="InterPro" id="IPR000524">
    <property type="entry name" value="Tscrpt_reg_HTH_GntR"/>
</dbReference>
<dbReference type="SMART" id="SM00345">
    <property type="entry name" value="HTH_GNTR"/>
    <property type="match status" value="2"/>
</dbReference>
<dbReference type="InterPro" id="IPR036388">
    <property type="entry name" value="WH-like_DNA-bd_sf"/>
</dbReference>
<reference evidence="5" key="1">
    <citation type="submission" date="2021-01" db="EMBL/GenBank/DDBJ databases">
        <title>Whole genome shotgun sequence of Sinosporangium siamense NBRC 109515.</title>
        <authorList>
            <person name="Komaki H."/>
            <person name="Tamura T."/>
        </authorList>
    </citation>
    <scope>NUCLEOTIDE SEQUENCE</scope>
    <source>
        <strain evidence="5">NBRC 109515</strain>
    </source>
</reference>
<proteinExistence type="predicted"/>
<evidence type="ECO:0000259" key="4">
    <source>
        <dbReference type="PROSITE" id="PS50949"/>
    </source>
</evidence>
<evidence type="ECO:0000256" key="2">
    <source>
        <dbReference type="ARBA" id="ARBA00023125"/>
    </source>
</evidence>
<feature type="domain" description="HTH gntR-type" evidence="4">
    <location>
        <begin position="83"/>
        <end position="149"/>
    </location>
</feature>
<comment type="caution">
    <text evidence="5">The sequence shown here is derived from an EMBL/GenBank/DDBJ whole genome shotgun (WGS) entry which is preliminary data.</text>
</comment>
<evidence type="ECO:0000313" key="5">
    <source>
        <dbReference type="EMBL" id="GII95768.1"/>
    </source>
</evidence>
<protein>
    <recommendedName>
        <fullName evidence="4">HTH gntR-type domain-containing protein</fullName>
    </recommendedName>
</protein>
<organism evidence="5 6">
    <name type="scientific">Sinosporangium siamense</name>
    <dbReference type="NCBI Taxonomy" id="1367973"/>
    <lineage>
        <taxon>Bacteria</taxon>
        <taxon>Bacillati</taxon>
        <taxon>Actinomycetota</taxon>
        <taxon>Actinomycetes</taxon>
        <taxon>Streptosporangiales</taxon>
        <taxon>Streptosporangiaceae</taxon>
        <taxon>Sinosporangium</taxon>
    </lineage>
</organism>
<dbReference type="InterPro" id="IPR036390">
    <property type="entry name" value="WH_DNA-bd_sf"/>
</dbReference>
<dbReference type="Pfam" id="PF00392">
    <property type="entry name" value="GntR"/>
    <property type="match status" value="2"/>
</dbReference>
<dbReference type="PANTHER" id="PTHR44846:SF17">
    <property type="entry name" value="GNTR-FAMILY TRANSCRIPTIONAL REGULATOR"/>
    <property type="match status" value="1"/>
</dbReference>
<name>A0A919RLG8_9ACTN</name>
<dbReference type="InterPro" id="IPR050679">
    <property type="entry name" value="Bact_HTH_transcr_reg"/>
</dbReference>
<keyword evidence="6" id="KW-1185">Reference proteome</keyword>
<accession>A0A919RLG8</accession>